<gene>
    <name evidence="4" type="ORF">C2845_PM16G01690</name>
</gene>
<dbReference type="Pfam" id="PF05003">
    <property type="entry name" value="DUF668"/>
    <property type="match status" value="1"/>
</dbReference>
<dbReference type="InterPro" id="IPR021864">
    <property type="entry name" value="DUF3475"/>
</dbReference>
<dbReference type="STRING" id="4540.A0A3L6PZV1"/>
<keyword evidence="5" id="KW-1185">Reference proteome</keyword>
<accession>A0A3L6PZV1</accession>
<dbReference type="GO" id="GO:0045927">
    <property type="term" value="P:positive regulation of growth"/>
    <property type="evidence" value="ECO:0007669"/>
    <property type="project" value="InterPro"/>
</dbReference>
<feature type="domain" description="DUF668" evidence="2">
    <location>
        <begin position="389"/>
        <end position="478"/>
    </location>
</feature>
<dbReference type="InterPro" id="IPR007700">
    <property type="entry name" value="DUF668"/>
</dbReference>
<evidence type="ECO:0000259" key="2">
    <source>
        <dbReference type="Pfam" id="PF05003"/>
    </source>
</evidence>
<dbReference type="Proteomes" id="UP000275267">
    <property type="component" value="Unassembled WGS sequence"/>
</dbReference>
<organism evidence="4 5">
    <name type="scientific">Panicum miliaceum</name>
    <name type="common">Proso millet</name>
    <name type="synonym">Broomcorn millet</name>
    <dbReference type="NCBI Taxonomy" id="4540"/>
    <lineage>
        <taxon>Eukaryota</taxon>
        <taxon>Viridiplantae</taxon>
        <taxon>Streptophyta</taxon>
        <taxon>Embryophyta</taxon>
        <taxon>Tracheophyta</taxon>
        <taxon>Spermatophyta</taxon>
        <taxon>Magnoliopsida</taxon>
        <taxon>Liliopsida</taxon>
        <taxon>Poales</taxon>
        <taxon>Poaceae</taxon>
        <taxon>PACMAD clade</taxon>
        <taxon>Panicoideae</taxon>
        <taxon>Panicodae</taxon>
        <taxon>Paniceae</taxon>
        <taxon>Panicinae</taxon>
        <taxon>Panicum</taxon>
        <taxon>Panicum sect. Panicum</taxon>
    </lineage>
</organism>
<protein>
    <recommendedName>
        <fullName evidence="6">DUF668 domain-containing protein</fullName>
    </recommendedName>
</protein>
<comment type="caution">
    <text evidence="4">The sequence shown here is derived from an EMBL/GenBank/DDBJ whole genome shotgun (WGS) entry which is preliminary data.</text>
</comment>
<name>A0A3L6PZV1_PANMI</name>
<dbReference type="PANTHER" id="PTHR31371">
    <property type="entry name" value="BNAC09G50660D PROTEIN"/>
    <property type="match status" value="1"/>
</dbReference>
<evidence type="ECO:0008006" key="6">
    <source>
        <dbReference type="Google" id="ProtNLM"/>
    </source>
</evidence>
<evidence type="ECO:0000313" key="5">
    <source>
        <dbReference type="Proteomes" id="UP000275267"/>
    </source>
</evidence>
<evidence type="ECO:0000313" key="4">
    <source>
        <dbReference type="EMBL" id="RLM65700.1"/>
    </source>
</evidence>
<dbReference type="EMBL" id="PQIB02000015">
    <property type="protein sequence ID" value="RLM65700.1"/>
    <property type="molecule type" value="Genomic_DNA"/>
</dbReference>
<evidence type="ECO:0000256" key="1">
    <source>
        <dbReference type="SAM" id="MobiDB-lite"/>
    </source>
</evidence>
<dbReference type="PANTHER" id="PTHR31371:SF2">
    <property type="entry name" value="PLANT_PROTEIN (DUF668)"/>
    <property type="match status" value="1"/>
</dbReference>
<feature type="region of interest" description="Disordered" evidence="1">
    <location>
        <begin position="262"/>
        <end position="297"/>
    </location>
</feature>
<feature type="compositionally biased region" description="Polar residues" evidence="1">
    <location>
        <begin position="262"/>
        <end position="284"/>
    </location>
</feature>
<dbReference type="AlphaFoldDB" id="A0A3L6PZV1"/>
<feature type="domain" description="DUF3475" evidence="3">
    <location>
        <begin position="45"/>
        <end position="102"/>
    </location>
</feature>
<dbReference type="OrthoDB" id="2018987at2759"/>
<proteinExistence type="predicted"/>
<evidence type="ECO:0000259" key="3">
    <source>
        <dbReference type="Pfam" id="PF11961"/>
    </source>
</evidence>
<reference evidence="5" key="1">
    <citation type="journal article" date="2019" name="Nat. Commun.">
        <title>The genome of broomcorn millet.</title>
        <authorList>
            <person name="Zou C."/>
            <person name="Miki D."/>
            <person name="Li D."/>
            <person name="Tang Q."/>
            <person name="Xiao L."/>
            <person name="Rajput S."/>
            <person name="Deng P."/>
            <person name="Jia W."/>
            <person name="Huang R."/>
            <person name="Zhang M."/>
            <person name="Sun Y."/>
            <person name="Hu J."/>
            <person name="Fu X."/>
            <person name="Schnable P.S."/>
            <person name="Li F."/>
            <person name="Zhang H."/>
            <person name="Feng B."/>
            <person name="Zhu X."/>
            <person name="Liu R."/>
            <person name="Schnable J.C."/>
            <person name="Zhu J.-K."/>
            <person name="Zhang H."/>
        </authorList>
    </citation>
    <scope>NUCLEOTIDE SEQUENCE [LARGE SCALE GENOMIC DNA]</scope>
</reference>
<dbReference type="Pfam" id="PF11961">
    <property type="entry name" value="DUF3475"/>
    <property type="match status" value="1"/>
</dbReference>
<sequence length="633" mass="69425">MVAEPLVQKVLSMATTSSSSKKVRPAAASAKGGAGAAAEDGRVGILSFEVANAMSRAANLYRSLSDAEAARLLGPLCLGSHAVRALVPGDDARLLALALAEKLDALNRVAAVATRLGRRCTVPALMGFDHVYADLLAGRSDAAAFAVASPSEAASLVRKLDRLAAATAALYAELEALTELEQSARKLPTDEARRALEQRTRWRRHDVRRLRDSSLWNWTYDKAVLLLARAVCAIYDRIRLVFGDPMLGLDLLATTRESGQCDQSRQLSGPVTANSGPLHNNLNGCKSGPVSRVDPDMPRSVNFRSNCGASPGKMFMECLSLSSSVSWKDGFEDEFLEDSSCISTIRSGMLVPFSGEQGASTTPTKSGKIGRRVRFGPKSTVTSLAPPSTIGGSALALHYANIIIIIEKLLRYPHLVGEEARDDLYQMLPSSLKVALRKNLKTYVKNMAIYDAFLAHDWRETLEKTLAWLAPMAHNMIRWQAERNFEQQQIVLKGNVLLLQTLYFANREKTEAVICELLVGLNYICRYEQQQNALLDCSSSLDFDDSDRGGERLEWYWPCKPWARQPAHQAVFTLHLDCSKGRVSFDLGDAKPVSHSTEALTELVENLFMREGSAVHGQALNRPLQDNSNFNLC</sequence>